<feature type="domain" description="DUF4062" evidence="1">
    <location>
        <begin position="6"/>
        <end position="91"/>
    </location>
</feature>
<dbReference type="RefSeq" id="WP_170031927.1">
    <property type="nucleotide sequence ID" value="NZ_FNDU01000004.1"/>
</dbReference>
<dbReference type="EMBL" id="FNDU01000004">
    <property type="protein sequence ID" value="SDI03044.1"/>
    <property type="molecule type" value="Genomic_DNA"/>
</dbReference>
<evidence type="ECO:0000313" key="3">
    <source>
        <dbReference type="Proteomes" id="UP000199017"/>
    </source>
</evidence>
<name>A0A1G8H8N9_9BACI</name>
<accession>A0A1G8H8N9</accession>
<evidence type="ECO:0000259" key="1">
    <source>
        <dbReference type="Pfam" id="PF13271"/>
    </source>
</evidence>
<proteinExistence type="predicted"/>
<dbReference type="InterPro" id="IPR025139">
    <property type="entry name" value="DUF4062"/>
</dbReference>
<organism evidence="2 3">
    <name type="scientific">Alteribacillus bidgolensis</name>
    <dbReference type="NCBI Taxonomy" id="930129"/>
    <lineage>
        <taxon>Bacteria</taxon>
        <taxon>Bacillati</taxon>
        <taxon>Bacillota</taxon>
        <taxon>Bacilli</taxon>
        <taxon>Bacillales</taxon>
        <taxon>Bacillaceae</taxon>
        <taxon>Alteribacillus</taxon>
    </lineage>
</organism>
<dbReference type="Pfam" id="PF13271">
    <property type="entry name" value="DUF4062"/>
    <property type="match status" value="1"/>
</dbReference>
<dbReference type="AlphaFoldDB" id="A0A1G8H8N9"/>
<dbReference type="Proteomes" id="UP000199017">
    <property type="component" value="Unassembled WGS sequence"/>
</dbReference>
<gene>
    <name evidence="2" type="ORF">SAMN05216352_104157</name>
</gene>
<evidence type="ECO:0000313" key="2">
    <source>
        <dbReference type="EMBL" id="SDI03044.1"/>
    </source>
</evidence>
<reference evidence="2 3" key="1">
    <citation type="submission" date="2016-10" db="EMBL/GenBank/DDBJ databases">
        <authorList>
            <person name="de Groot N.N."/>
        </authorList>
    </citation>
    <scope>NUCLEOTIDE SEQUENCE [LARGE SCALE GENOMIC DNA]</scope>
    <source>
        <strain evidence="3">P4B,CCM 7963,CECT 7998,DSM 25260,IBRC-M 10614,KCTC 13821</strain>
    </source>
</reference>
<sequence>MINKTRIFISSAYEEDLKIPRKIVKKHLEESGHHVPIFEDGDFGTWEKDTLKQCQDVVKASDVFVLLIHRKAGASPKLLPGNVTPAYLEYKAAVMEKKHILVFVSPEVKESFFRIQKKLESLHNTFLNDHHRAPDSPYDPFEHWIIDEIESEGLAKQFLETADPFIWAFLFELFQNGHWLYDFDISKGKEQAQNISAMLSTSLRSVIGFISERENIQTLKNQAARLLHYADYSLMTLHAYNEILQDTGDSRKRWSAFLEKAISFFNQPVDIVQAPDYNPAVVNTINDCFAAALYYSVEEEYLSLIGLTGDIRAPEKMSLDADPFKKRTIGYREETQSIYIAEPINPFVLYLHFSLDDVMTEEQIKAYTEEIERAVMEQNEYHIEYLKLLIGRKTVIPKDSVRFYSHEKQGMMQSSISRNLESLEKALHRGKTLFRKKR</sequence>
<keyword evidence="3" id="KW-1185">Reference proteome</keyword>
<protein>
    <recommendedName>
        <fullName evidence="1">DUF4062 domain-containing protein</fullName>
    </recommendedName>
</protein>